<feature type="region of interest" description="Disordered" evidence="5">
    <location>
        <begin position="401"/>
        <end position="430"/>
    </location>
</feature>
<dbReference type="AlphaFoldDB" id="A0A397G9V2"/>
<evidence type="ECO:0000256" key="2">
    <source>
        <dbReference type="ARBA" id="ARBA00022664"/>
    </source>
</evidence>
<dbReference type="GO" id="GO:0000398">
    <property type="term" value="P:mRNA splicing, via spliceosome"/>
    <property type="evidence" value="ECO:0007669"/>
    <property type="project" value="InterPro"/>
</dbReference>
<gene>
    <name evidence="8" type="ORF">CDV56_102473</name>
</gene>
<dbReference type="STRING" id="41047.A0A397G9V2"/>
<dbReference type="InterPro" id="IPR027104">
    <property type="entry name" value="Prp3"/>
</dbReference>
<evidence type="ECO:0000313" key="9">
    <source>
        <dbReference type="Proteomes" id="UP000215305"/>
    </source>
</evidence>
<dbReference type="EMBL" id="NKHU02000242">
    <property type="protein sequence ID" value="RHZ46674.1"/>
    <property type="molecule type" value="Genomic_DNA"/>
</dbReference>
<comment type="caution">
    <text evidence="8">The sequence shown here is derived from an EMBL/GenBank/DDBJ whole genome shotgun (WGS) entry which is preliminary data.</text>
</comment>
<feature type="compositionally biased region" description="Pro residues" evidence="5">
    <location>
        <begin position="78"/>
        <end position="88"/>
    </location>
</feature>
<feature type="compositionally biased region" description="Low complexity" evidence="5">
    <location>
        <begin position="100"/>
        <end position="113"/>
    </location>
</feature>
<sequence>MADVSGNMLKRPHPEDEDNNAQKRTRSNNGSPLPTQGGPASGKVDIEKMVAEARAKAEAVRARLQAARGGAPALTPAAPSPSPTPPPATSAMSKLEQMKARVAAATGRANAAAQQRTPVPPPPPPPFDDDDGSSRARGGLDVGLHPALLSDTTDFRSGKGRLSAQSKFGTSHRTESPLPGTKDRAGLDLSGPSLEEIKNNPYFDPSLGPKATVAKPRQSRQLIFNQKGKYIQQAAALRRQAQLEAMKKRIAERARQAGIDEDLDVEKAFLVPAPPAIEWWDEGLVNGNDYSAIDDERNLKIDTPDSIVTVYVQHPVLLEPPQEKHMPGQKPMYLTPKEQAKIRRQRRMADLKEQQAKIRLGLEPAPPPKVKKSNLMRVLGEQAVKDPTAVEARVTREIAERREKHEAANEARKLTKEERREKIAQQQEKDAEQGIHVSVYRIDSLANGRHRFKVSKNAEQNALTGVCIMHPRFNLVIVEGGAHSIKNYRKLMLNRIDWTENAAPNGVREGNREASVSWLSAEDEKTGGLKDLSSNTCNLLWEGQAKARSFRKWLGARVCESDSQAKDVLARAKMENFWVLARSAKPKEL</sequence>
<feature type="domain" description="Pre-mRNA-splicing factor 3" evidence="7">
    <location>
        <begin position="200"/>
        <end position="415"/>
    </location>
</feature>
<dbReference type="PANTHER" id="PTHR14212:SF0">
    <property type="entry name" value="U4_U6 SMALL NUCLEAR RIBONUCLEOPROTEIN PRP3"/>
    <property type="match status" value="1"/>
</dbReference>
<evidence type="ECO:0000313" key="8">
    <source>
        <dbReference type="EMBL" id="RHZ46674.1"/>
    </source>
</evidence>
<keyword evidence="4" id="KW-0539">Nucleus</keyword>
<dbReference type="GeneID" id="38124447"/>
<organism evidence="8 9">
    <name type="scientific">Aspergillus thermomutatus</name>
    <name type="common">Neosartorya pseudofischeri</name>
    <dbReference type="NCBI Taxonomy" id="41047"/>
    <lineage>
        <taxon>Eukaryota</taxon>
        <taxon>Fungi</taxon>
        <taxon>Dikarya</taxon>
        <taxon>Ascomycota</taxon>
        <taxon>Pezizomycotina</taxon>
        <taxon>Eurotiomycetes</taxon>
        <taxon>Eurotiomycetidae</taxon>
        <taxon>Eurotiales</taxon>
        <taxon>Aspergillaceae</taxon>
        <taxon>Aspergillus</taxon>
        <taxon>Aspergillus subgen. Fumigati</taxon>
    </lineage>
</organism>
<evidence type="ECO:0000256" key="3">
    <source>
        <dbReference type="ARBA" id="ARBA00023187"/>
    </source>
</evidence>
<evidence type="ECO:0000259" key="7">
    <source>
        <dbReference type="Pfam" id="PF08572"/>
    </source>
</evidence>
<evidence type="ECO:0000256" key="5">
    <source>
        <dbReference type="SAM" id="MobiDB-lite"/>
    </source>
</evidence>
<dbReference type="CDD" id="cd24162">
    <property type="entry name" value="Prp3_C"/>
    <property type="match status" value="1"/>
</dbReference>
<dbReference type="OrthoDB" id="10264544at2759"/>
<keyword evidence="9" id="KW-1185">Reference proteome</keyword>
<keyword evidence="2" id="KW-0507">mRNA processing</keyword>
<name>A0A397G9V2_ASPTH</name>
<dbReference type="RefSeq" id="XP_026611255.1">
    <property type="nucleotide sequence ID" value="XM_026756092.1"/>
</dbReference>
<dbReference type="InterPro" id="IPR010541">
    <property type="entry name" value="Prp3_C"/>
</dbReference>
<accession>A0A397G9V2</accession>
<dbReference type="InterPro" id="IPR013881">
    <property type="entry name" value="Pre-mRNA_splic_Prp3_dom"/>
</dbReference>
<keyword evidence="3" id="KW-0508">mRNA splicing</keyword>
<dbReference type="GO" id="GO:0046540">
    <property type="term" value="C:U4/U6 x U5 tri-snRNP complex"/>
    <property type="evidence" value="ECO:0007669"/>
    <property type="project" value="InterPro"/>
</dbReference>
<evidence type="ECO:0000256" key="1">
    <source>
        <dbReference type="ARBA" id="ARBA00004123"/>
    </source>
</evidence>
<feature type="compositionally biased region" description="Basic and acidic residues" evidence="5">
    <location>
        <begin position="44"/>
        <end position="61"/>
    </location>
</feature>
<evidence type="ECO:0000259" key="6">
    <source>
        <dbReference type="Pfam" id="PF06544"/>
    </source>
</evidence>
<proteinExistence type="predicted"/>
<comment type="subcellular location">
    <subcellularLocation>
        <location evidence="1">Nucleus</location>
    </subcellularLocation>
</comment>
<dbReference type="Proteomes" id="UP000215305">
    <property type="component" value="Unassembled WGS sequence"/>
</dbReference>
<feature type="domain" description="Small nuclear ribonucleoprotein Prp3 C-terminal" evidence="6">
    <location>
        <begin position="438"/>
        <end position="581"/>
    </location>
</feature>
<dbReference type="VEuPathDB" id="FungiDB:CDV56_102473"/>
<reference evidence="8" key="1">
    <citation type="submission" date="2018-08" db="EMBL/GenBank/DDBJ databases">
        <title>Draft genome sequence of azole-resistant Aspergillus thermomutatus (Neosartorya pseudofischeri) strain HMR AF 39, isolated from a human nasal aspirate.</title>
        <authorList>
            <person name="Parent-Michaud M."/>
            <person name="Dufresne P.J."/>
            <person name="Fournier E."/>
            <person name="Martineau C."/>
            <person name="Moreira S."/>
            <person name="Perkins V."/>
            <person name="De Repentigny L."/>
            <person name="Dufresne S.F."/>
        </authorList>
    </citation>
    <scope>NUCLEOTIDE SEQUENCE [LARGE SCALE GENOMIC DNA]</scope>
    <source>
        <strain evidence="8">HMR AF 39</strain>
    </source>
</reference>
<protein>
    <submittedName>
        <fullName evidence="8">Uncharacterized protein</fullName>
    </submittedName>
</protein>
<dbReference type="PANTHER" id="PTHR14212">
    <property type="entry name" value="U4/U6-ASSOCIATED RNA SPLICING FACTOR-RELATED"/>
    <property type="match status" value="1"/>
</dbReference>
<feature type="region of interest" description="Disordered" evidence="5">
    <location>
        <begin position="1"/>
        <end position="203"/>
    </location>
</feature>
<evidence type="ECO:0000256" key="4">
    <source>
        <dbReference type="ARBA" id="ARBA00023242"/>
    </source>
</evidence>
<dbReference type="Pfam" id="PF06544">
    <property type="entry name" value="Prp3_C"/>
    <property type="match status" value="1"/>
</dbReference>
<dbReference type="Pfam" id="PF08572">
    <property type="entry name" value="PRP3"/>
    <property type="match status" value="1"/>
</dbReference>